<comment type="similarity">
    <text evidence="3">Belongs to the catalase family. HPII subfamily.</text>
</comment>
<dbReference type="InterPro" id="IPR043156">
    <property type="entry name" value="Catalase_clade2_helical"/>
</dbReference>
<feature type="binding site" evidence="14">
    <location>
        <position position="120"/>
    </location>
    <ligand>
        <name>heme</name>
        <dbReference type="ChEBI" id="CHEBI:30413"/>
    </ligand>
</feature>
<dbReference type="Proteomes" id="UP000270411">
    <property type="component" value="Chromosome 2"/>
</dbReference>
<evidence type="ECO:0000256" key="3">
    <source>
        <dbReference type="ARBA" id="ARBA00010660"/>
    </source>
</evidence>
<dbReference type="GO" id="GO:0004096">
    <property type="term" value="F:catalase activity"/>
    <property type="evidence" value="ECO:0007669"/>
    <property type="project" value="UniProtKB-UniRule"/>
</dbReference>
<evidence type="ECO:0000256" key="4">
    <source>
        <dbReference type="ARBA" id="ARBA00012314"/>
    </source>
</evidence>
<dbReference type="InterPro" id="IPR010582">
    <property type="entry name" value="Catalase_immune_responsive"/>
</dbReference>
<feature type="active site" evidence="12">
    <location>
        <position position="196"/>
    </location>
</feature>
<dbReference type="GO" id="GO:0006979">
    <property type="term" value="P:response to oxidative stress"/>
    <property type="evidence" value="ECO:0007669"/>
    <property type="project" value="InterPro"/>
</dbReference>
<dbReference type="EC" id="1.11.1.6" evidence="4 11"/>
<evidence type="ECO:0000256" key="14">
    <source>
        <dbReference type="PIRSR" id="PIRSR038927-3"/>
    </source>
</evidence>
<dbReference type="GO" id="GO:0005829">
    <property type="term" value="C:cytosol"/>
    <property type="evidence" value="ECO:0007669"/>
    <property type="project" value="TreeGrafter"/>
</dbReference>
<feature type="binding site" description="axial binding residue" evidence="13">
    <location>
        <position position="410"/>
    </location>
    <ligand>
        <name>heme</name>
        <dbReference type="ChEBI" id="CHEBI:30413"/>
    </ligand>
    <ligandPart>
        <name>Fe</name>
        <dbReference type="ChEBI" id="CHEBI:18248"/>
    </ligandPart>
</feature>
<evidence type="ECO:0000256" key="7">
    <source>
        <dbReference type="ARBA" id="ARBA00022723"/>
    </source>
</evidence>
<dbReference type="Pfam" id="PF00199">
    <property type="entry name" value="Catalase"/>
    <property type="match status" value="1"/>
</dbReference>
<dbReference type="InterPro" id="IPR020835">
    <property type="entry name" value="Catalase_sf"/>
</dbReference>
<dbReference type="InterPro" id="IPR041399">
    <property type="entry name" value="Catalase_large_C"/>
</dbReference>
<reference evidence="20" key="1">
    <citation type="submission" date="2018-11" db="EMBL/GenBank/DDBJ databases">
        <title>FDA dAtabase for Regulatory Grade micrObial Sequences (FDA-ARGOS): Supporting development and validation of Infectious Disease Dx tests.</title>
        <authorList>
            <person name="Goldberg B."/>
            <person name="Campos J."/>
            <person name="Tallon L."/>
            <person name="Sadzewicz L."/>
            <person name="Zhao X."/>
            <person name="Vavikolanu K."/>
            <person name="Mehta A."/>
            <person name="Aluvathingal J."/>
            <person name="Nadendla S."/>
            <person name="Geyer C."/>
            <person name="Nandy P."/>
            <person name="Yan Y."/>
            <person name="Sichtig H."/>
        </authorList>
    </citation>
    <scope>NUCLEOTIDE SEQUENCE [LARGE SCALE GENOMIC DNA]</scope>
    <source>
        <strain evidence="20">FDAARGOS_614</strain>
    </source>
</reference>
<evidence type="ECO:0000256" key="12">
    <source>
        <dbReference type="PIRSR" id="PIRSR038927-1"/>
    </source>
</evidence>
<organism evidence="19 20">
    <name type="scientific">Cupriavidus pauculus</name>
    <dbReference type="NCBI Taxonomy" id="82633"/>
    <lineage>
        <taxon>Bacteria</taxon>
        <taxon>Pseudomonadati</taxon>
        <taxon>Pseudomonadota</taxon>
        <taxon>Betaproteobacteria</taxon>
        <taxon>Burkholderiales</taxon>
        <taxon>Burkholderiaceae</taxon>
        <taxon>Cupriavidus</taxon>
    </lineage>
</organism>
<evidence type="ECO:0000256" key="6">
    <source>
        <dbReference type="ARBA" id="ARBA00022617"/>
    </source>
</evidence>
<dbReference type="InterPro" id="IPR011614">
    <property type="entry name" value="Catalase_core"/>
</dbReference>
<dbReference type="PRINTS" id="PR00067">
    <property type="entry name" value="CATALASE"/>
</dbReference>
<evidence type="ECO:0000256" key="13">
    <source>
        <dbReference type="PIRSR" id="PIRSR038927-2"/>
    </source>
</evidence>
<dbReference type="Pfam" id="PF18011">
    <property type="entry name" value="Catalase_C"/>
    <property type="match status" value="1"/>
</dbReference>
<evidence type="ECO:0000256" key="5">
    <source>
        <dbReference type="ARBA" id="ARBA00022559"/>
    </source>
</evidence>
<keyword evidence="10 11" id="KW-0376">Hydrogen peroxide</keyword>
<feature type="binding site" evidence="14">
    <location>
        <position position="406"/>
    </location>
    <ligand>
        <name>heme</name>
        <dbReference type="ChEBI" id="CHEBI:30413"/>
    </ligand>
</feature>
<feature type="cross-link" description="3'-histidyl-3-tyrosine (His-Tyr)" evidence="15">
    <location>
        <begin position="387"/>
        <end position="410"/>
    </location>
</feature>
<dbReference type="PIRSF" id="PIRSF038927">
    <property type="entry name" value="Catalase_clade2"/>
    <property type="match status" value="1"/>
</dbReference>
<dbReference type="InterPro" id="IPR024708">
    <property type="entry name" value="Catalase_AS"/>
</dbReference>
<feature type="active site" evidence="12">
    <location>
        <position position="123"/>
    </location>
</feature>
<dbReference type="AlphaFoldDB" id="A0A3G8H6C1"/>
<comment type="catalytic activity">
    <reaction evidence="11 16">
        <text>2 H2O2 = O2 + 2 H2O</text>
        <dbReference type="Rhea" id="RHEA:20309"/>
        <dbReference type="ChEBI" id="CHEBI:15377"/>
        <dbReference type="ChEBI" id="CHEBI:15379"/>
        <dbReference type="ChEBI" id="CHEBI:16240"/>
        <dbReference type="EC" id="1.11.1.6"/>
    </reaction>
</comment>
<evidence type="ECO:0000256" key="9">
    <source>
        <dbReference type="ARBA" id="ARBA00023004"/>
    </source>
</evidence>
<gene>
    <name evidence="19" type="ORF">EHF44_19990</name>
</gene>
<feature type="binding site" evidence="14">
    <location>
        <position position="417"/>
    </location>
    <ligand>
        <name>heme</name>
        <dbReference type="ChEBI" id="CHEBI:30413"/>
    </ligand>
</feature>
<dbReference type="Pfam" id="PF06628">
    <property type="entry name" value="Catalase-rel"/>
    <property type="match status" value="1"/>
</dbReference>
<evidence type="ECO:0000256" key="2">
    <source>
        <dbReference type="ARBA" id="ARBA00002974"/>
    </source>
</evidence>
<name>A0A3G8H6C1_9BURK</name>
<keyword evidence="8 11" id="KW-0560">Oxidoreductase</keyword>
<evidence type="ECO:0000259" key="18">
    <source>
        <dbReference type="SMART" id="SM01060"/>
    </source>
</evidence>
<protein>
    <recommendedName>
        <fullName evidence="4 11">Catalase</fullName>
        <ecNumber evidence="4 11">1.11.1.6</ecNumber>
    </recommendedName>
</protein>
<feature type="binding site" evidence="14">
    <location>
        <position position="160"/>
    </location>
    <ligand>
        <name>heme</name>
        <dbReference type="ChEBI" id="CHEBI:30413"/>
    </ligand>
</feature>
<dbReference type="InterPro" id="IPR002226">
    <property type="entry name" value="Catalase_haem_BS"/>
</dbReference>
<dbReference type="GO" id="GO:0046872">
    <property type="term" value="F:metal ion binding"/>
    <property type="evidence" value="ECO:0007669"/>
    <property type="project" value="UniProtKB-KW"/>
</dbReference>
<dbReference type="Gene3D" id="1.20.1370.20">
    <property type="match status" value="1"/>
</dbReference>
<dbReference type="Gene3D" id="2.40.180.10">
    <property type="entry name" value="Catalase core domain"/>
    <property type="match status" value="1"/>
</dbReference>
<dbReference type="InterPro" id="IPR029062">
    <property type="entry name" value="Class_I_gatase-like"/>
</dbReference>
<proteinExistence type="inferred from homology"/>
<dbReference type="PANTHER" id="PTHR42821:SF1">
    <property type="entry name" value="CATALASE-B"/>
    <property type="match status" value="1"/>
</dbReference>
<keyword evidence="9 11" id="KW-0408">Iron</keyword>
<accession>A0A3G8H6C1</accession>
<dbReference type="GO" id="GO:0020037">
    <property type="term" value="F:heme binding"/>
    <property type="evidence" value="ECO:0007669"/>
    <property type="project" value="UniProtKB-UniRule"/>
</dbReference>
<dbReference type="PANTHER" id="PTHR42821">
    <property type="entry name" value="CATALASE"/>
    <property type="match status" value="1"/>
</dbReference>
<dbReference type="SUPFAM" id="SSF52317">
    <property type="entry name" value="Class I glutamine amidotransferase-like"/>
    <property type="match status" value="1"/>
</dbReference>
<dbReference type="FunFam" id="2.40.180.10:FF:000003">
    <property type="entry name" value="Catalase"/>
    <property type="match status" value="1"/>
</dbReference>
<dbReference type="GO" id="GO:0042744">
    <property type="term" value="P:hydrogen peroxide catabolic process"/>
    <property type="evidence" value="ECO:0007669"/>
    <property type="project" value="UniProtKB-UniRule"/>
</dbReference>
<dbReference type="CDD" id="cd03132">
    <property type="entry name" value="GATase1_catalase"/>
    <property type="match status" value="1"/>
</dbReference>
<dbReference type="KEGG" id="cpau:EHF44_19990"/>
<keyword evidence="5 11" id="KW-0575">Peroxidase</keyword>
<feature type="binding site" evidence="14">
    <location>
        <position position="209"/>
    </location>
    <ligand>
        <name>heme</name>
        <dbReference type="ChEBI" id="CHEBI:30413"/>
    </ligand>
</feature>
<dbReference type="Gene3D" id="3.40.50.880">
    <property type="match status" value="1"/>
</dbReference>
<dbReference type="InterPro" id="IPR018028">
    <property type="entry name" value="Catalase"/>
</dbReference>
<evidence type="ECO:0000256" key="17">
    <source>
        <dbReference type="SAM" id="MobiDB-lite"/>
    </source>
</evidence>
<sequence length="749" mass="81549">MPKQTPPKPSSSSATPQGGQSTPQHSGDNPSQDRASGSNNDGTYEKAVADRLSPRPGTLGSPSVGNLVSNAGKTLTTNSGLQIPEDDDSLKLGLRGPTLLEDFHLREKITHFDHERIPERVVHARGAAAHGYFELTESLEDYTTAELFTRVGEKTPVFVRFSTVAGSRGSADLARDVRGFATKFYTRQGNFDLVGNNMPVFFIQDGIKFPDFVHSVKPEPHNEIPQAASAHDTFWDFVSLQPESMHMVLWTMSGRAIPRSFRTMEGFGVHTFRLINARGEPTLVKYHWKPVGGAHSLIWDEALKINGKDPDFHRRDLWDSIEAGQYPEYEFGVQLVPEADMLKLGFDLQDPTKIIPEELVPVKRIGRMVLNRNPDNFFAETEQVAFHPGHILPGMDFTNDPLLHARLFSYIDTQITRLGGPNFHELPINRPLCPVHNNQRDGFMRQTIVQGKESYQPNSVSGGCPFLAGDKDAYRHFPAPAEDGAVKVRIRSQTFADHFSQANLFWRSQSDVEKKQIIDAYSFELAKVSDPAIRARVVGQIVHIAQELADGVAAQLGIPVEPVGPAVQINDYGVQTSPALSLDAQPKGDITGRKIAVLVNDGVDDAAIQSLQALAEGMRASAKIVGPRASSVTTAGGAALPVDFALSSVGSVLFDAVYVPDGKNPPADPDPNALLFIAESYKHYKAVGAGGSGALLVAEAARRVGIQGGFAGPGVVIGKAEDAKTHQAFLDAVGEHRWWQRPDALKIPV</sequence>
<evidence type="ECO:0000256" key="10">
    <source>
        <dbReference type="ARBA" id="ARBA00023324"/>
    </source>
</evidence>
<evidence type="ECO:0000313" key="19">
    <source>
        <dbReference type="EMBL" id="AZG15745.1"/>
    </source>
</evidence>
<feature type="compositionally biased region" description="Polar residues" evidence="17">
    <location>
        <begin position="18"/>
        <end position="42"/>
    </location>
</feature>
<evidence type="ECO:0000256" key="11">
    <source>
        <dbReference type="PIRNR" id="PIRNR038927"/>
    </source>
</evidence>
<dbReference type="PROSITE" id="PS00438">
    <property type="entry name" value="CATALASE_2"/>
    <property type="match status" value="1"/>
</dbReference>
<feature type="region of interest" description="Disordered" evidence="17">
    <location>
        <begin position="1"/>
        <end position="66"/>
    </location>
</feature>
<evidence type="ECO:0000256" key="15">
    <source>
        <dbReference type="PIRSR" id="PIRSR038927-4"/>
    </source>
</evidence>
<dbReference type="SUPFAM" id="SSF56634">
    <property type="entry name" value="Heme-dependent catalase-like"/>
    <property type="match status" value="1"/>
</dbReference>
<keyword evidence="6 11" id="KW-0349">Heme</keyword>
<evidence type="ECO:0000256" key="16">
    <source>
        <dbReference type="RuleBase" id="RU000498"/>
    </source>
</evidence>
<dbReference type="SMART" id="SM01060">
    <property type="entry name" value="Catalase"/>
    <property type="match status" value="1"/>
</dbReference>
<keyword evidence="7 11" id="KW-0479">Metal-binding</keyword>
<dbReference type="RefSeq" id="WP_124685478.1">
    <property type="nucleotide sequence ID" value="NZ_CP033970.1"/>
</dbReference>
<feature type="compositionally biased region" description="Basic and acidic residues" evidence="17">
    <location>
        <begin position="43"/>
        <end position="53"/>
    </location>
</feature>
<comment type="function">
    <text evidence="2 11">Decomposes hydrogen peroxide into water and oxygen; serves to protect cells from the toxic effects of hydrogen peroxide.</text>
</comment>
<evidence type="ECO:0000256" key="8">
    <source>
        <dbReference type="ARBA" id="ARBA00023002"/>
    </source>
</evidence>
<evidence type="ECO:0000256" key="1">
    <source>
        <dbReference type="ARBA" id="ARBA00001971"/>
    </source>
</evidence>
<feature type="domain" description="Catalase core" evidence="18">
    <location>
        <begin position="76"/>
        <end position="464"/>
    </location>
</feature>
<dbReference type="InterPro" id="IPR024712">
    <property type="entry name" value="Catalase_clade2"/>
</dbReference>
<dbReference type="OrthoDB" id="9761719at2"/>
<evidence type="ECO:0000313" key="20">
    <source>
        <dbReference type="Proteomes" id="UP000270411"/>
    </source>
</evidence>
<dbReference type="PROSITE" id="PS51402">
    <property type="entry name" value="CATALASE_3"/>
    <property type="match status" value="1"/>
</dbReference>
<comment type="cofactor">
    <cofactor evidence="1 11 13">
        <name>heme</name>
        <dbReference type="ChEBI" id="CHEBI:30413"/>
    </cofactor>
</comment>
<dbReference type="EMBL" id="CP033970">
    <property type="protein sequence ID" value="AZG15745.1"/>
    <property type="molecule type" value="Genomic_DNA"/>
</dbReference>
<dbReference type="PROSITE" id="PS00437">
    <property type="entry name" value="CATALASE_1"/>
    <property type="match status" value="1"/>
</dbReference>